<gene>
    <name evidence="2" type="ORF">CCAP1982_LOCUS18628</name>
</gene>
<organism evidence="2 3">
    <name type="scientific">Ceratitis capitata</name>
    <name type="common">Mediterranean fruit fly</name>
    <name type="synonym">Tephritis capitata</name>
    <dbReference type="NCBI Taxonomy" id="7213"/>
    <lineage>
        <taxon>Eukaryota</taxon>
        <taxon>Metazoa</taxon>
        <taxon>Ecdysozoa</taxon>
        <taxon>Arthropoda</taxon>
        <taxon>Hexapoda</taxon>
        <taxon>Insecta</taxon>
        <taxon>Pterygota</taxon>
        <taxon>Neoptera</taxon>
        <taxon>Endopterygota</taxon>
        <taxon>Diptera</taxon>
        <taxon>Brachycera</taxon>
        <taxon>Muscomorpha</taxon>
        <taxon>Tephritoidea</taxon>
        <taxon>Tephritidae</taxon>
        <taxon>Ceratitis</taxon>
        <taxon>Ceratitis</taxon>
    </lineage>
</organism>
<keyword evidence="3" id="KW-1185">Reference proteome</keyword>
<keyword evidence="1" id="KW-1133">Transmembrane helix</keyword>
<protein>
    <submittedName>
        <fullName evidence="2">(Mediterranean fruit fly) hypothetical protein</fullName>
    </submittedName>
</protein>
<name>A0A811V885_CERCA</name>
<keyword evidence="1" id="KW-0812">Transmembrane</keyword>
<feature type="non-terminal residue" evidence="2">
    <location>
        <position position="1"/>
    </location>
</feature>
<evidence type="ECO:0000313" key="2">
    <source>
        <dbReference type="EMBL" id="CAD7010461.1"/>
    </source>
</evidence>
<proteinExistence type="predicted"/>
<dbReference type="AlphaFoldDB" id="A0A811V885"/>
<evidence type="ECO:0000313" key="3">
    <source>
        <dbReference type="Proteomes" id="UP000606786"/>
    </source>
</evidence>
<sequence length="155" mass="18177">CAIHLHYQLAKPPKHSMLKWISLSICHALSTYHDIQTRTHTRTHIFKVTYSNSSEIYLLSFILTHSLACLHTRQYWKKASSSFFTILYFFLFICTSFYHPPYRRQRRPFSLQKAIKYQSKVFHSPNSMCSHSLTHTLTHTAGVHSLTLTTLTRSD</sequence>
<comment type="caution">
    <text evidence="2">The sequence shown here is derived from an EMBL/GenBank/DDBJ whole genome shotgun (WGS) entry which is preliminary data.</text>
</comment>
<evidence type="ECO:0000256" key="1">
    <source>
        <dbReference type="SAM" id="Phobius"/>
    </source>
</evidence>
<feature type="transmembrane region" description="Helical" evidence="1">
    <location>
        <begin position="82"/>
        <end position="99"/>
    </location>
</feature>
<dbReference type="EMBL" id="CAJHJT010000045">
    <property type="protein sequence ID" value="CAD7010461.1"/>
    <property type="molecule type" value="Genomic_DNA"/>
</dbReference>
<keyword evidence="1" id="KW-0472">Membrane</keyword>
<feature type="non-terminal residue" evidence="2">
    <location>
        <position position="155"/>
    </location>
</feature>
<reference evidence="2" key="1">
    <citation type="submission" date="2020-11" db="EMBL/GenBank/DDBJ databases">
        <authorList>
            <person name="Whitehead M."/>
        </authorList>
    </citation>
    <scope>NUCLEOTIDE SEQUENCE</scope>
    <source>
        <strain evidence="2">EGII</strain>
    </source>
</reference>
<dbReference type="Proteomes" id="UP000606786">
    <property type="component" value="Unassembled WGS sequence"/>
</dbReference>
<accession>A0A811V885</accession>